<feature type="non-terminal residue" evidence="1">
    <location>
        <position position="1"/>
    </location>
</feature>
<feature type="non-terminal residue" evidence="1">
    <location>
        <position position="49"/>
    </location>
</feature>
<protein>
    <submittedName>
        <fullName evidence="1">Uncharacterized protein</fullName>
    </submittedName>
</protein>
<name>A0AA38C491_TAXCH</name>
<comment type="caution">
    <text evidence="1">The sequence shown here is derived from an EMBL/GenBank/DDBJ whole genome shotgun (WGS) entry which is preliminary data.</text>
</comment>
<dbReference type="AlphaFoldDB" id="A0AA38C491"/>
<accession>A0AA38C491</accession>
<proteinExistence type="predicted"/>
<dbReference type="Proteomes" id="UP000824469">
    <property type="component" value="Unassembled WGS sequence"/>
</dbReference>
<sequence>SRSCHAHTTLLVPSALSPPCRGGLLPSSTSHRGSCLQPVCSSLGHPCSN</sequence>
<evidence type="ECO:0000313" key="1">
    <source>
        <dbReference type="EMBL" id="KAH9292381.1"/>
    </source>
</evidence>
<reference evidence="1 2" key="1">
    <citation type="journal article" date="2021" name="Nat. Plants">
        <title>The Taxus genome provides insights into paclitaxel biosynthesis.</title>
        <authorList>
            <person name="Xiong X."/>
            <person name="Gou J."/>
            <person name="Liao Q."/>
            <person name="Li Y."/>
            <person name="Zhou Q."/>
            <person name="Bi G."/>
            <person name="Li C."/>
            <person name="Du R."/>
            <person name="Wang X."/>
            <person name="Sun T."/>
            <person name="Guo L."/>
            <person name="Liang H."/>
            <person name="Lu P."/>
            <person name="Wu Y."/>
            <person name="Zhang Z."/>
            <person name="Ro D.K."/>
            <person name="Shang Y."/>
            <person name="Huang S."/>
            <person name="Yan J."/>
        </authorList>
    </citation>
    <scope>NUCLEOTIDE SEQUENCE [LARGE SCALE GENOMIC DNA]</scope>
    <source>
        <strain evidence="1">Ta-2019</strain>
    </source>
</reference>
<evidence type="ECO:0000313" key="2">
    <source>
        <dbReference type="Proteomes" id="UP000824469"/>
    </source>
</evidence>
<keyword evidence="2" id="KW-1185">Reference proteome</keyword>
<dbReference type="EMBL" id="JAHRHJ020003155">
    <property type="protein sequence ID" value="KAH9292381.1"/>
    <property type="molecule type" value="Genomic_DNA"/>
</dbReference>
<organism evidence="1 2">
    <name type="scientific">Taxus chinensis</name>
    <name type="common">Chinese yew</name>
    <name type="synonym">Taxus wallichiana var. chinensis</name>
    <dbReference type="NCBI Taxonomy" id="29808"/>
    <lineage>
        <taxon>Eukaryota</taxon>
        <taxon>Viridiplantae</taxon>
        <taxon>Streptophyta</taxon>
        <taxon>Embryophyta</taxon>
        <taxon>Tracheophyta</taxon>
        <taxon>Spermatophyta</taxon>
        <taxon>Pinopsida</taxon>
        <taxon>Pinidae</taxon>
        <taxon>Conifers II</taxon>
        <taxon>Cupressales</taxon>
        <taxon>Taxaceae</taxon>
        <taxon>Taxus</taxon>
    </lineage>
</organism>
<gene>
    <name evidence="1" type="ORF">KI387_042433</name>
</gene>